<protein>
    <submittedName>
        <fullName evidence="2">Secreted protein</fullName>
    </submittedName>
</protein>
<accession>A0A915EWF6</accession>
<dbReference type="AlphaFoldDB" id="A0A915EWF6"/>
<name>A0A915EWF6_9BILA</name>
<sequence length="71" mass="7504">MPMLPPPMPIIPIPLPPPMPIMAVAHAVCPYVCLLVCALAVDYSVEVVCLAAVDSLEVEDAVHLDSDDTGH</sequence>
<evidence type="ECO:0000313" key="2">
    <source>
        <dbReference type="WBParaSite" id="jg9742"/>
    </source>
</evidence>
<reference evidence="2" key="1">
    <citation type="submission" date="2022-11" db="UniProtKB">
        <authorList>
            <consortium name="WormBaseParasite"/>
        </authorList>
    </citation>
    <scope>IDENTIFICATION</scope>
</reference>
<dbReference type="Proteomes" id="UP000887574">
    <property type="component" value="Unplaced"/>
</dbReference>
<organism evidence="1 2">
    <name type="scientific">Ditylenchus dipsaci</name>
    <dbReference type="NCBI Taxonomy" id="166011"/>
    <lineage>
        <taxon>Eukaryota</taxon>
        <taxon>Metazoa</taxon>
        <taxon>Ecdysozoa</taxon>
        <taxon>Nematoda</taxon>
        <taxon>Chromadorea</taxon>
        <taxon>Rhabditida</taxon>
        <taxon>Tylenchina</taxon>
        <taxon>Tylenchomorpha</taxon>
        <taxon>Sphaerularioidea</taxon>
        <taxon>Anguinidae</taxon>
        <taxon>Anguininae</taxon>
        <taxon>Ditylenchus</taxon>
    </lineage>
</organism>
<proteinExistence type="predicted"/>
<dbReference type="WBParaSite" id="jg9742">
    <property type="protein sequence ID" value="jg9742"/>
    <property type="gene ID" value="jg9742"/>
</dbReference>
<evidence type="ECO:0000313" key="1">
    <source>
        <dbReference type="Proteomes" id="UP000887574"/>
    </source>
</evidence>
<keyword evidence="1" id="KW-1185">Reference proteome</keyword>